<keyword evidence="2" id="KW-0677">Repeat</keyword>
<evidence type="ECO:0000259" key="7">
    <source>
        <dbReference type="PROSITE" id="PS50157"/>
    </source>
</evidence>
<keyword evidence="3 6" id="KW-0863">Zinc-finger</keyword>
<evidence type="ECO:0000313" key="9">
    <source>
        <dbReference type="Proteomes" id="UP001157974"/>
    </source>
</evidence>
<dbReference type="GO" id="GO:0031519">
    <property type="term" value="C:PcG protein complex"/>
    <property type="evidence" value="ECO:0007669"/>
    <property type="project" value="TreeGrafter"/>
</dbReference>
<feature type="domain" description="C2H2-type" evidence="7">
    <location>
        <begin position="40"/>
        <end position="69"/>
    </location>
</feature>
<feature type="domain" description="C2H2-type" evidence="7">
    <location>
        <begin position="10"/>
        <end position="39"/>
    </location>
</feature>
<dbReference type="Pfam" id="PF00096">
    <property type="entry name" value="zf-C2H2"/>
    <property type="match status" value="1"/>
</dbReference>
<dbReference type="GO" id="GO:0000981">
    <property type="term" value="F:DNA-binding transcription factor activity, RNA polymerase II-specific"/>
    <property type="evidence" value="ECO:0007669"/>
    <property type="project" value="TreeGrafter"/>
</dbReference>
<dbReference type="Gene3D" id="3.30.160.60">
    <property type="entry name" value="Classic Zinc Finger"/>
    <property type="match status" value="2"/>
</dbReference>
<dbReference type="FunFam" id="3.30.160.60:FF:000125">
    <property type="entry name" value="Putative zinc finger protein 143"/>
    <property type="match status" value="1"/>
</dbReference>
<dbReference type="SMART" id="SM00355">
    <property type="entry name" value="ZnF_C2H2"/>
    <property type="match status" value="2"/>
</dbReference>
<evidence type="ECO:0000313" key="8">
    <source>
        <dbReference type="EMBL" id="KAJ8903362.1"/>
    </source>
</evidence>
<dbReference type="GO" id="GO:0000785">
    <property type="term" value="C:chromatin"/>
    <property type="evidence" value="ECO:0007669"/>
    <property type="project" value="TreeGrafter"/>
</dbReference>
<keyword evidence="5" id="KW-0539">Nucleus</keyword>
<organism evidence="8 9">
    <name type="scientific">Rhodosorus marinus</name>
    <dbReference type="NCBI Taxonomy" id="101924"/>
    <lineage>
        <taxon>Eukaryota</taxon>
        <taxon>Rhodophyta</taxon>
        <taxon>Stylonematophyceae</taxon>
        <taxon>Stylonematales</taxon>
        <taxon>Stylonemataceae</taxon>
        <taxon>Rhodosorus</taxon>
    </lineage>
</organism>
<name>A0AAV8UPX9_9RHOD</name>
<proteinExistence type="predicted"/>
<protein>
    <recommendedName>
        <fullName evidence="7">C2H2-type domain-containing protein</fullName>
    </recommendedName>
</protein>
<comment type="caution">
    <text evidence="8">The sequence shown here is derived from an EMBL/GenBank/DDBJ whole genome shotgun (WGS) entry which is preliminary data.</text>
</comment>
<keyword evidence="9" id="KW-1185">Reference proteome</keyword>
<reference evidence="8 9" key="1">
    <citation type="journal article" date="2023" name="Nat. Commun.">
        <title>Origin of minicircular mitochondrial genomes in red algae.</title>
        <authorList>
            <person name="Lee Y."/>
            <person name="Cho C.H."/>
            <person name="Lee Y.M."/>
            <person name="Park S.I."/>
            <person name="Yang J.H."/>
            <person name="West J.A."/>
            <person name="Bhattacharya D."/>
            <person name="Yoon H.S."/>
        </authorList>
    </citation>
    <scope>NUCLEOTIDE SEQUENCE [LARGE SCALE GENOMIC DNA]</scope>
    <source>
        <strain evidence="8 9">CCMP1338</strain>
        <tissue evidence="8">Whole cell</tissue>
    </source>
</reference>
<dbReference type="GO" id="GO:0008270">
    <property type="term" value="F:zinc ion binding"/>
    <property type="evidence" value="ECO:0007669"/>
    <property type="project" value="UniProtKB-KW"/>
</dbReference>
<dbReference type="PROSITE" id="PS50157">
    <property type="entry name" value="ZINC_FINGER_C2H2_2"/>
    <property type="match status" value="2"/>
</dbReference>
<dbReference type="PANTHER" id="PTHR14003">
    <property type="entry name" value="TRANSCRIPTIONAL REPRESSOR PROTEIN YY"/>
    <property type="match status" value="1"/>
</dbReference>
<dbReference type="EMBL" id="JAMWBK010000007">
    <property type="protein sequence ID" value="KAJ8903362.1"/>
    <property type="molecule type" value="Genomic_DNA"/>
</dbReference>
<dbReference type="AlphaFoldDB" id="A0AAV8UPX9"/>
<evidence type="ECO:0000256" key="3">
    <source>
        <dbReference type="ARBA" id="ARBA00022771"/>
    </source>
</evidence>
<dbReference type="PROSITE" id="PS00028">
    <property type="entry name" value="ZINC_FINGER_C2H2_1"/>
    <property type="match status" value="2"/>
</dbReference>
<gene>
    <name evidence="8" type="ORF">NDN08_004470</name>
</gene>
<evidence type="ECO:0000256" key="4">
    <source>
        <dbReference type="ARBA" id="ARBA00022833"/>
    </source>
</evidence>
<evidence type="ECO:0000256" key="5">
    <source>
        <dbReference type="ARBA" id="ARBA00023242"/>
    </source>
</evidence>
<dbReference type="GO" id="GO:0000978">
    <property type="term" value="F:RNA polymerase II cis-regulatory region sequence-specific DNA binding"/>
    <property type="evidence" value="ECO:0007669"/>
    <property type="project" value="TreeGrafter"/>
</dbReference>
<dbReference type="Proteomes" id="UP001157974">
    <property type="component" value="Unassembled WGS sequence"/>
</dbReference>
<dbReference type="GO" id="GO:0005667">
    <property type="term" value="C:transcription regulator complex"/>
    <property type="evidence" value="ECO:0007669"/>
    <property type="project" value="TreeGrafter"/>
</dbReference>
<dbReference type="InterPro" id="IPR036236">
    <property type="entry name" value="Znf_C2H2_sf"/>
</dbReference>
<dbReference type="InterPro" id="IPR013087">
    <property type="entry name" value="Znf_C2H2_type"/>
</dbReference>
<accession>A0AAV8UPX9</accession>
<sequence>MGRRRLNRVYRCDFDGCGRVFPRNYNLQVHRRVHSEQTPFKCTLAGCDRAFRWKSSLQCHTVSHARSMDKRTPEKVVEKPFDEKLLSTESSYALYDVAPEVSELWLGDETERVNNGDGSECIDPLDVGGFEYPVMKLPSAELSDMTGTTSGSMDAWNFLVLDDSHGVGSFQ</sequence>
<dbReference type="SUPFAM" id="SSF57667">
    <property type="entry name" value="beta-beta-alpha zinc fingers"/>
    <property type="match status" value="1"/>
</dbReference>
<dbReference type="PANTHER" id="PTHR14003:SF23">
    <property type="entry name" value="ZINC FINGER PROTEIN 143"/>
    <property type="match status" value="1"/>
</dbReference>
<evidence type="ECO:0000256" key="2">
    <source>
        <dbReference type="ARBA" id="ARBA00022737"/>
    </source>
</evidence>
<evidence type="ECO:0000256" key="1">
    <source>
        <dbReference type="ARBA" id="ARBA00022723"/>
    </source>
</evidence>
<evidence type="ECO:0000256" key="6">
    <source>
        <dbReference type="PROSITE-ProRule" id="PRU00042"/>
    </source>
</evidence>
<keyword evidence="1" id="KW-0479">Metal-binding</keyword>
<keyword evidence="4" id="KW-0862">Zinc</keyword>